<dbReference type="GO" id="GO:0003677">
    <property type="term" value="F:DNA binding"/>
    <property type="evidence" value="ECO:0007669"/>
    <property type="project" value="InterPro"/>
</dbReference>
<evidence type="ECO:0000313" key="5">
    <source>
        <dbReference type="Proteomes" id="UP000460135"/>
    </source>
</evidence>
<reference evidence="3 4" key="1">
    <citation type="submission" date="2018-08" db="EMBL/GenBank/DDBJ databases">
        <title>A genome reference for cultivated species of the human gut microbiota.</title>
        <authorList>
            <person name="Zou Y."/>
            <person name="Xue W."/>
            <person name="Luo G."/>
        </authorList>
    </citation>
    <scope>NUCLEOTIDE SEQUENCE [LARGE SCALE GENOMIC DNA]</scope>
    <source>
        <strain evidence="3 4">AF20-9LB</strain>
    </source>
</reference>
<reference evidence="2" key="3">
    <citation type="submission" date="2022-10" db="EMBL/GenBank/DDBJ databases">
        <title>Human gut microbiome strain richness.</title>
        <authorList>
            <person name="Chen-Liaw A."/>
        </authorList>
    </citation>
    <scope>NUCLEOTIDE SEQUENCE</scope>
    <source>
        <strain evidence="2">F7_m1001271B151109d0_201107</strain>
    </source>
</reference>
<dbReference type="AlphaFoldDB" id="A0A395VWT3"/>
<dbReference type="InterPro" id="IPR016032">
    <property type="entry name" value="Sig_transdc_resp-reg_C-effctor"/>
</dbReference>
<dbReference type="Proteomes" id="UP000460135">
    <property type="component" value="Unassembled WGS sequence"/>
</dbReference>
<comment type="caution">
    <text evidence="3">The sequence shown here is derived from an EMBL/GenBank/DDBJ whole genome shotgun (WGS) entry which is preliminary data.</text>
</comment>
<organism evidence="3 4">
    <name type="scientific">Bacteroides ovatus</name>
    <dbReference type="NCBI Taxonomy" id="28116"/>
    <lineage>
        <taxon>Bacteria</taxon>
        <taxon>Pseudomonadati</taxon>
        <taxon>Bacteroidota</taxon>
        <taxon>Bacteroidia</taxon>
        <taxon>Bacteroidales</taxon>
        <taxon>Bacteroidaceae</taxon>
        <taxon>Bacteroides</taxon>
    </lineage>
</organism>
<evidence type="ECO:0000313" key="4">
    <source>
        <dbReference type="Proteomes" id="UP000266492"/>
    </source>
</evidence>
<protein>
    <submittedName>
        <fullName evidence="3">Uncharacterized protein</fullName>
    </submittedName>
</protein>
<dbReference type="RefSeq" id="WP_004301645.1">
    <property type="nucleotide sequence ID" value="NZ_BAABYJ010000003.1"/>
</dbReference>
<dbReference type="EMBL" id="VWLX01000002">
    <property type="protein sequence ID" value="KAA3808448.1"/>
    <property type="molecule type" value="Genomic_DNA"/>
</dbReference>
<evidence type="ECO:0000313" key="2">
    <source>
        <dbReference type="EMBL" id="MDC2406589.1"/>
    </source>
</evidence>
<dbReference type="Proteomes" id="UP001214017">
    <property type="component" value="Unassembled WGS sequence"/>
</dbReference>
<gene>
    <name evidence="3" type="ORF">DWX70_20245</name>
    <name evidence="1" type="ORF">F3F51_03500</name>
    <name evidence="2" type="ORF">PO240_01725</name>
</gene>
<dbReference type="GeneID" id="29451423"/>
<accession>A0A395VWT3</accession>
<sequence>MNEKEDLEELQCFVSNIQNDWKTAYDAQIYITSLSVISNHDWNKLELWINLHQDGFIYKLRHYYPALSEDDIHIILLLRIDFNNAQISELFHVLESSFRIRRSRLKKKMNVACESITDFVKSLYLE</sequence>
<name>A0A395VWT3_BACOV</name>
<dbReference type="GO" id="GO:0006355">
    <property type="term" value="P:regulation of DNA-templated transcription"/>
    <property type="evidence" value="ECO:0007669"/>
    <property type="project" value="InterPro"/>
</dbReference>
<dbReference type="SUPFAM" id="SSF46894">
    <property type="entry name" value="C-terminal effector domain of the bipartite response regulators"/>
    <property type="match status" value="1"/>
</dbReference>
<dbReference type="EMBL" id="JAQNWR010000001">
    <property type="protein sequence ID" value="MDC2406589.1"/>
    <property type="molecule type" value="Genomic_DNA"/>
</dbReference>
<proteinExistence type="predicted"/>
<evidence type="ECO:0000313" key="1">
    <source>
        <dbReference type="EMBL" id="KAA3808448.1"/>
    </source>
</evidence>
<dbReference type="EMBL" id="QRVZ01000020">
    <property type="protein sequence ID" value="RGS80896.1"/>
    <property type="molecule type" value="Genomic_DNA"/>
</dbReference>
<reference evidence="1 5" key="2">
    <citation type="journal article" date="2019" name="Nat. Med.">
        <title>A library of human gut bacterial isolates paired with longitudinal multiomics data enables mechanistic microbiome research.</title>
        <authorList>
            <person name="Poyet M."/>
            <person name="Groussin M."/>
            <person name="Gibbons S.M."/>
            <person name="Avila-Pacheco J."/>
            <person name="Jiang X."/>
            <person name="Kearney S.M."/>
            <person name="Perrotta A.R."/>
            <person name="Berdy B."/>
            <person name="Zhao S."/>
            <person name="Lieberman T.D."/>
            <person name="Swanson P.K."/>
            <person name="Smith M."/>
            <person name="Roesemann S."/>
            <person name="Alexander J.E."/>
            <person name="Rich S.A."/>
            <person name="Livny J."/>
            <person name="Vlamakis H."/>
            <person name="Clish C."/>
            <person name="Bullock K."/>
            <person name="Deik A."/>
            <person name="Scott J."/>
            <person name="Pierce K.A."/>
            <person name="Xavier R.J."/>
            <person name="Alm E.J."/>
        </authorList>
    </citation>
    <scope>NUCLEOTIDE SEQUENCE [LARGE SCALE GENOMIC DNA]</scope>
    <source>
        <strain evidence="1 5">BIOML-A183</strain>
    </source>
</reference>
<evidence type="ECO:0000313" key="3">
    <source>
        <dbReference type="EMBL" id="RGS80896.1"/>
    </source>
</evidence>
<dbReference type="KEGG" id="boa:Bovatus_04457"/>
<dbReference type="Proteomes" id="UP000266492">
    <property type="component" value="Unassembled WGS sequence"/>
</dbReference>